<keyword evidence="2" id="KW-1185">Reference proteome</keyword>
<proteinExistence type="predicted"/>
<organism evidence="1 2">
    <name type="scientific">Thanatephorus cucumeris (strain AG1-IB / isolate 7/3/14)</name>
    <name type="common">Lettuce bottom rot fungus</name>
    <name type="synonym">Rhizoctonia solani</name>
    <dbReference type="NCBI Taxonomy" id="1108050"/>
    <lineage>
        <taxon>Eukaryota</taxon>
        <taxon>Fungi</taxon>
        <taxon>Dikarya</taxon>
        <taxon>Basidiomycota</taxon>
        <taxon>Agaricomycotina</taxon>
        <taxon>Agaricomycetes</taxon>
        <taxon>Cantharellales</taxon>
        <taxon>Ceratobasidiaceae</taxon>
        <taxon>Rhizoctonia</taxon>
        <taxon>Rhizoctonia solani AG-1</taxon>
    </lineage>
</organism>
<sequence>MGVPIKVCRFSYGHGILWHKFHLDNVFMSRIGNSRSTDSDVCYHPYISRNAQVNVKLISTSPYLISLILPLRVAGSEPG</sequence>
<dbReference type="AlphaFoldDB" id="A0A0B7G1W5"/>
<dbReference type="Proteomes" id="UP000059188">
    <property type="component" value="Unassembled WGS sequence"/>
</dbReference>
<name>A0A0B7G1W5_THACB</name>
<evidence type="ECO:0000313" key="1">
    <source>
        <dbReference type="EMBL" id="CEL63059.1"/>
    </source>
</evidence>
<evidence type="ECO:0000313" key="2">
    <source>
        <dbReference type="Proteomes" id="UP000059188"/>
    </source>
</evidence>
<accession>A0A0B7G1W5</accession>
<reference evidence="1 2" key="1">
    <citation type="submission" date="2014-11" db="EMBL/GenBank/DDBJ databases">
        <authorList>
            <person name="Wibberg Daniel"/>
        </authorList>
    </citation>
    <scope>NUCLEOTIDE SEQUENCE [LARGE SCALE GENOMIC DNA]</scope>
    <source>
        <strain evidence="1">Rhizoctonia solani AG1-IB 7/3/14</strain>
    </source>
</reference>
<dbReference type="EMBL" id="LN679178">
    <property type="protein sequence ID" value="CEL63059.1"/>
    <property type="molecule type" value="Genomic_DNA"/>
</dbReference>
<protein>
    <submittedName>
        <fullName evidence="1">Uncharacterized protein</fullName>
    </submittedName>
</protein>
<gene>
    <name evidence="1" type="ORF">RSOLAG1IB_10683</name>
</gene>